<keyword evidence="4" id="KW-1185">Reference proteome</keyword>
<dbReference type="Gene3D" id="1.25.40.10">
    <property type="entry name" value="Tetratricopeptide repeat domain"/>
    <property type="match status" value="1"/>
</dbReference>
<dbReference type="GO" id="GO:0009451">
    <property type="term" value="P:RNA modification"/>
    <property type="evidence" value="ECO:0007669"/>
    <property type="project" value="InterPro"/>
</dbReference>
<organism evidence="3 4">
    <name type="scientific">Rosa chinensis</name>
    <name type="common">China rose</name>
    <dbReference type="NCBI Taxonomy" id="74649"/>
    <lineage>
        <taxon>Eukaryota</taxon>
        <taxon>Viridiplantae</taxon>
        <taxon>Streptophyta</taxon>
        <taxon>Embryophyta</taxon>
        <taxon>Tracheophyta</taxon>
        <taxon>Spermatophyta</taxon>
        <taxon>Magnoliopsida</taxon>
        <taxon>eudicotyledons</taxon>
        <taxon>Gunneridae</taxon>
        <taxon>Pentapetalae</taxon>
        <taxon>rosids</taxon>
        <taxon>fabids</taxon>
        <taxon>Rosales</taxon>
        <taxon>Rosaceae</taxon>
        <taxon>Rosoideae</taxon>
        <taxon>Rosoideae incertae sedis</taxon>
        <taxon>Rosa</taxon>
    </lineage>
</organism>
<accession>A0A2P6S498</accession>
<dbReference type="FunFam" id="1.25.40.10:FF:000090">
    <property type="entry name" value="Pentatricopeptide repeat-containing protein, chloroplastic"/>
    <property type="match status" value="1"/>
</dbReference>
<dbReference type="InterPro" id="IPR002885">
    <property type="entry name" value="PPR_rpt"/>
</dbReference>
<protein>
    <submittedName>
        <fullName evidence="3">Putative pentatricopeptide</fullName>
    </submittedName>
</protein>
<evidence type="ECO:0000256" key="2">
    <source>
        <dbReference type="PROSITE-ProRule" id="PRU00708"/>
    </source>
</evidence>
<gene>
    <name evidence="3" type="ORF">RchiOBHm_Chr2g0167141</name>
</gene>
<evidence type="ECO:0000313" key="4">
    <source>
        <dbReference type="Proteomes" id="UP000238479"/>
    </source>
</evidence>
<feature type="repeat" description="PPR" evidence="2">
    <location>
        <begin position="6"/>
        <end position="40"/>
    </location>
</feature>
<dbReference type="PANTHER" id="PTHR47926:SF436">
    <property type="entry name" value="PENTATRICOPEPTIDE REPEAT-CONTAINING PROTEIN ELI1, CHLOROPLASTIC-LIKE ISOFORM X2"/>
    <property type="match status" value="1"/>
</dbReference>
<dbReference type="Proteomes" id="UP000238479">
    <property type="component" value="Chromosome 2"/>
</dbReference>
<name>A0A2P6S498_ROSCH</name>
<dbReference type="Gramene" id="PRQ53496">
    <property type="protein sequence ID" value="PRQ53496"/>
    <property type="gene ID" value="RchiOBHm_Chr2g0167141"/>
</dbReference>
<dbReference type="InterPro" id="IPR046960">
    <property type="entry name" value="PPR_At4g14850-like_plant"/>
</dbReference>
<reference evidence="3 4" key="1">
    <citation type="journal article" date="2018" name="Nat. Genet.">
        <title>The Rosa genome provides new insights in the design of modern roses.</title>
        <authorList>
            <person name="Bendahmane M."/>
        </authorList>
    </citation>
    <scope>NUCLEOTIDE SEQUENCE [LARGE SCALE GENOMIC DNA]</scope>
    <source>
        <strain evidence="4">cv. Old Blush</strain>
    </source>
</reference>
<evidence type="ECO:0000256" key="1">
    <source>
        <dbReference type="ARBA" id="ARBA00022737"/>
    </source>
</evidence>
<dbReference type="InterPro" id="IPR011990">
    <property type="entry name" value="TPR-like_helical_dom_sf"/>
</dbReference>
<dbReference type="EMBL" id="PDCK01000040">
    <property type="protein sequence ID" value="PRQ53496.1"/>
    <property type="molecule type" value="Genomic_DNA"/>
</dbReference>
<dbReference type="OMA" id="ERDIVIW"/>
<sequence length="183" mass="20343">MGNEMDIMVGTALVDMYAKCGRVDTALKVFEHMKYRNVVTWNALFSGLAMRGRGRVVLMVFPQMLKEAKPDDLTFTALLCACSHSGLVEQGRHYFQNLEALYGVTPKIEHYACMVDLLGRAGNLEEAGILIKRMPMPPNEVVLGSLIGSCIVHGKLQLGECILQDLVQIDPQNTEYHVLLSNM</sequence>
<dbReference type="PROSITE" id="PS51375">
    <property type="entry name" value="PPR"/>
    <property type="match status" value="1"/>
</dbReference>
<evidence type="ECO:0000313" key="3">
    <source>
        <dbReference type="EMBL" id="PRQ53496.1"/>
    </source>
</evidence>
<proteinExistence type="predicted"/>
<dbReference type="Pfam" id="PF01535">
    <property type="entry name" value="PPR"/>
    <property type="match status" value="1"/>
</dbReference>
<dbReference type="AlphaFoldDB" id="A0A2P6S498"/>
<dbReference type="PANTHER" id="PTHR47926">
    <property type="entry name" value="PENTATRICOPEPTIDE REPEAT-CONTAINING PROTEIN"/>
    <property type="match status" value="1"/>
</dbReference>
<dbReference type="Pfam" id="PF13041">
    <property type="entry name" value="PPR_2"/>
    <property type="match status" value="1"/>
</dbReference>
<keyword evidence="1" id="KW-0677">Repeat</keyword>
<dbReference type="STRING" id="74649.A0A2P6S498"/>
<comment type="caution">
    <text evidence="3">The sequence shown here is derived from an EMBL/GenBank/DDBJ whole genome shotgun (WGS) entry which is preliminary data.</text>
</comment>
<dbReference type="NCBIfam" id="TIGR00756">
    <property type="entry name" value="PPR"/>
    <property type="match status" value="1"/>
</dbReference>
<dbReference type="GO" id="GO:0003723">
    <property type="term" value="F:RNA binding"/>
    <property type="evidence" value="ECO:0007669"/>
    <property type="project" value="InterPro"/>
</dbReference>